<organism evidence="2 3">
    <name type="scientific">Daphnia magna</name>
    <dbReference type="NCBI Taxonomy" id="35525"/>
    <lineage>
        <taxon>Eukaryota</taxon>
        <taxon>Metazoa</taxon>
        <taxon>Ecdysozoa</taxon>
        <taxon>Arthropoda</taxon>
        <taxon>Crustacea</taxon>
        <taxon>Branchiopoda</taxon>
        <taxon>Diplostraca</taxon>
        <taxon>Cladocera</taxon>
        <taxon>Anomopoda</taxon>
        <taxon>Daphniidae</taxon>
        <taxon>Daphnia</taxon>
    </lineage>
</organism>
<dbReference type="Proteomes" id="UP000076858">
    <property type="component" value="Unassembled WGS sequence"/>
</dbReference>
<name>A0A164Q4S3_9CRUS</name>
<dbReference type="AlphaFoldDB" id="A0A164Q4S3"/>
<evidence type="ECO:0000256" key="1">
    <source>
        <dbReference type="SAM" id="MobiDB-lite"/>
    </source>
</evidence>
<feature type="compositionally biased region" description="Acidic residues" evidence="1">
    <location>
        <begin position="93"/>
        <end position="105"/>
    </location>
</feature>
<dbReference type="InterPro" id="IPR012337">
    <property type="entry name" value="RNaseH-like_sf"/>
</dbReference>
<feature type="region of interest" description="Disordered" evidence="1">
    <location>
        <begin position="83"/>
        <end position="125"/>
    </location>
</feature>
<feature type="compositionally biased region" description="Low complexity" evidence="1">
    <location>
        <begin position="106"/>
        <end position="115"/>
    </location>
</feature>
<dbReference type="PANTHER" id="PTHR46169:SF29">
    <property type="entry name" value="DNA REPLICATION-RELATED ELEMENT FACTOR, ISOFORM A"/>
    <property type="match status" value="1"/>
</dbReference>
<gene>
    <name evidence="2" type="ORF">APZ42_028846</name>
</gene>
<dbReference type="SUPFAM" id="SSF53098">
    <property type="entry name" value="Ribonuclease H-like"/>
    <property type="match status" value="1"/>
</dbReference>
<accession>A0A164Q4S3</accession>
<evidence type="ECO:0000313" key="3">
    <source>
        <dbReference type="Proteomes" id="UP000076858"/>
    </source>
</evidence>
<comment type="caution">
    <text evidence="2">The sequence shown here is derived from an EMBL/GenBank/DDBJ whole genome shotgun (WGS) entry which is preliminary data.</text>
</comment>
<dbReference type="EMBL" id="LRGB01002467">
    <property type="protein sequence ID" value="KZS07430.1"/>
    <property type="molecule type" value="Genomic_DNA"/>
</dbReference>
<protein>
    <submittedName>
        <fullName evidence="2">Uncharacterized protein</fullName>
    </submittedName>
</protein>
<dbReference type="GO" id="GO:0005634">
    <property type="term" value="C:nucleus"/>
    <property type="evidence" value="ECO:0007669"/>
    <property type="project" value="TreeGrafter"/>
</dbReference>
<evidence type="ECO:0000313" key="2">
    <source>
        <dbReference type="EMBL" id="KZS07430.1"/>
    </source>
</evidence>
<sequence>MRKGYLGVVLHFFNQRTFKYDSIALLCTAMEQPHTGVNIKTTYYCGLKKFGLGIESAFRHVTDEGSNIRKSLQGYSVKFSRPKYDIPTPGSEETLDDSSCDEDDSSSVASSSESGEWLDSNSEENDEYELTTAQQEMQEMQNKNRETLEEICDNRLSCIAHVLTTVVKKVTDKPESPFQKLKRAIVRFVNRFNKSGVAVEQLKREIMLSLFKMPNTRWMYFYYVSRRLNKVEIKFSVDLLAPFAHAVTFLEGEQYATSSSVIPILLTLKEHLSKPDSAEPILLYQNVHPELLTVFEERFKRFYYPGANGFDPTYLIATLLHPSKTLQIDEELFDYGKACLNAYATDFARQKDLEKKTEKAYTLIRPSSPQPSSTRTEDATRVVLIDLKIEID</sequence>
<dbReference type="OrthoDB" id="7699631at2759"/>
<keyword evidence="3" id="KW-1185">Reference proteome</keyword>
<proteinExistence type="predicted"/>
<reference evidence="2 3" key="1">
    <citation type="submission" date="2016-03" db="EMBL/GenBank/DDBJ databases">
        <title>EvidentialGene: Evidence-directed Construction of Genes on Genomes.</title>
        <authorList>
            <person name="Gilbert D.G."/>
            <person name="Choi J.-H."/>
            <person name="Mockaitis K."/>
            <person name="Colbourne J."/>
            <person name="Pfrender M."/>
        </authorList>
    </citation>
    <scope>NUCLEOTIDE SEQUENCE [LARGE SCALE GENOMIC DNA]</scope>
    <source>
        <strain evidence="2 3">Xinb3</strain>
        <tissue evidence="2">Complete organism</tissue>
    </source>
</reference>
<dbReference type="InterPro" id="IPR052717">
    <property type="entry name" value="Vacuolar_transposase_reg"/>
</dbReference>
<dbReference type="PANTHER" id="PTHR46169">
    <property type="entry name" value="DNA REPLICATION-RELATED ELEMENT FACTOR, ISOFORM A"/>
    <property type="match status" value="1"/>
</dbReference>
<dbReference type="GO" id="GO:0006357">
    <property type="term" value="P:regulation of transcription by RNA polymerase II"/>
    <property type="evidence" value="ECO:0007669"/>
    <property type="project" value="TreeGrafter"/>
</dbReference>